<comment type="caution">
    <text evidence="1">The sequence shown here is derived from an EMBL/GenBank/DDBJ whole genome shotgun (WGS) entry which is preliminary data.</text>
</comment>
<proteinExistence type="predicted"/>
<accession>A0A9W6UPZ4</accession>
<organism evidence="1 2">
    <name type="scientific">Kitasatospora phosalacinea</name>
    <dbReference type="NCBI Taxonomy" id="2065"/>
    <lineage>
        <taxon>Bacteria</taxon>
        <taxon>Bacillati</taxon>
        <taxon>Actinomycetota</taxon>
        <taxon>Actinomycetes</taxon>
        <taxon>Kitasatosporales</taxon>
        <taxon>Streptomycetaceae</taxon>
        <taxon>Kitasatospora</taxon>
    </lineage>
</organism>
<sequence length="70" mass="7622">MTPSSSSRDEPLVGAPVVRRGGHWWLVSGSGSLLATDPTFTGELDRFAAARAAAEREIAALAPERRRWWS</sequence>
<dbReference type="OrthoDB" id="4238739at2"/>
<name>A0A9W6UPZ4_9ACTN</name>
<protein>
    <submittedName>
        <fullName evidence="1">Uncharacterized protein</fullName>
    </submittedName>
</protein>
<gene>
    <name evidence="1" type="ORF">Kpho01_60120</name>
</gene>
<evidence type="ECO:0000313" key="1">
    <source>
        <dbReference type="EMBL" id="GLW58001.1"/>
    </source>
</evidence>
<reference evidence="1" key="1">
    <citation type="submission" date="2023-02" db="EMBL/GenBank/DDBJ databases">
        <title>Kitasatospora phosalacinea NBRC 14362.</title>
        <authorList>
            <person name="Ichikawa N."/>
            <person name="Sato H."/>
            <person name="Tonouchi N."/>
        </authorList>
    </citation>
    <scope>NUCLEOTIDE SEQUENCE</scope>
    <source>
        <strain evidence="1">NBRC 14362</strain>
    </source>
</reference>
<dbReference type="EMBL" id="BSRX01000046">
    <property type="protein sequence ID" value="GLW58001.1"/>
    <property type="molecule type" value="Genomic_DNA"/>
</dbReference>
<dbReference type="RefSeq" id="WP_051777374.1">
    <property type="nucleotide sequence ID" value="NZ_BSRX01000046.1"/>
</dbReference>
<dbReference type="Proteomes" id="UP001165143">
    <property type="component" value="Unassembled WGS sequence"/>
</dbReference>
<evidence type="ECO:0000313" key="2">
    <source>
        <dbReference type="Proteomes" id="UP001165143"/>
    </source>
</evidence>
<dbReference type="AlphaFoldDB" id="A0A9W6UPZ4"/>